<evidence type="ECO:0000313" key="2">
    <source>
        <dbReference type="EMBL" id="AEF86833.1"/>
    </source>
</evidence>
<evidence type="ECO:0000313" key="3">
    <source>
        <dbReference type="Proteomes" id="UP000009223"/>
    </source>
</evidence>
<feature type="chain" id="PRO_5003335417" evidence="1">
    <location>
        <begin position="26"/>
        <end position="250"/>
    </location>
</feature>
<sequence length="250" mass="29642">MSLIKIIRLLSLIIILLSCSNRNNGANINPENIVENNYFHTFSQQNIHKVEMMHPLEYYKNEIIKYEDNYYGFDDISMKITDLMNISSIIQIDNVIPGLLTFLVSWFNPKGYIYYLYSFDKQQEITKHYYCGQFVPFENHKILMEKLDGEILEYGDVSVGDFNKDGVNEILLYSQYQHIGYVFCVYGFNIEENKLEELCLVPVFINFENPFSSVEYIENGFKILEIIDEEYMDLAWNNYIWDKNIGKYIK</sequence>
<dbReference type="AlphaFoldDB" id="F5YQF0"/>
<reference evidence="3" key="1">
    <citation type="submission" date="2009-12" db="EMBL/GenBank/DDBJ databases">
        <title>Complete sequence of Treponema primitia strain ZAS-2.</title>
        <authorList>
            <person name="Tetu S.G."/>
            <person name="Matson E."/>
            <person name="Ren Q."/>
            <person name="Seshadri R."/>
            <person name="Elbourne L."/>
            <person name="Hassan K.A."/>
            <person name="Durkin A."/>
            <person name="Radune D."/>
            <person name="Mohamoud Y."/>
            <person name="Shay R."/>
            <person name="Jin S."/>
            <person name="Zhang X."/>
            <person name="Lucey K."/>
            <person name="Ballor N.R."/>
            <person name="Ottesen E."/>
            <person name="Rosenthal R."/>
            <person name="Allen A."/>
            <person name="Leadbetter J.R."/>
            <person name="Paulsen I.T."/>
        </authorList>
    </citation>
    <scope>NUCLEOTIDE SEQUENCE [LARGE SCALE GENOMIC DNA]</scope>
    <source>
        <strain evidence="3">ATCC BAA-887 / DSM 12427 / ZAS-2</strain>
    </source>
</reference>
<keyword evidence="1" id="KW-0732">Signal</keyword>
<keyword evidence="3" id="KW-1185">Reference proteome</keyword>
<dbReference type="PROSITE" id="PS51257">
    <property type="entry name" value="PROKAR_LIPOPROTEIN"/>
    <property type="match status" value="1"/>
</dbReference>
<proteinExistence type="predicted"/>
<evidence type="ECO:0000256" key="1">
    <source>
        <dbReference type="SAM" id="SignalP"/>
    </source>
</evidence>
<dbReference type="HOGENOM" id="CLU_1111005_0_0_12"/>
<accession>F5YQF0</accession>
<dbReference type="RefSeq" id="WP_015706638.1">
    <property type="nucleotide sequence ID" value="NC_015578.1"/>
</dbReference>
<dbReference type="EMBL" id="CP001843">
    <property type="protein sequence ID" value="AEF86833.1"/>
    <property type="molecule type" value="Genomic_DNA"/>
</dbReference>
<keyword evidence="2" id="KW-0449">Lipoprotein</keyword>
<feature type="signal peptide" evidence="1">
    <location>
        <begin position="1"/>
        <end position="25"/>
    </location>
</feature>
<name>F5YQF0_TREPZ</name>
<reference evidence="2 3" key="2">
    <citation type="journal article" date="2011" name="ISME J.">
        <title>RNA-seq reveals cooperative metabolic interactions between two termite-gut spirochete species in co-culture.</title>
        <authorList>
            <person name="Rosenthal A.Z."/>
            <person name="Matson E.G."/>
            <person name="Eldar A."/>
            <person name="Leadbetter J.R."/>
        </authorList>
    </citation>
    <scope>NUCLEOTIDE SEQUENCE [LARGE SCALE GENOMIC DNA]</scope>
    <source>
        <strain evidence="3">ATCC BAA-887 / DSM 12427 / ZAS-2</strain>
    </source>
</reference>
<gene>
    <name evidence="2" type="ordered locus">TREPR_3675</name>
</gene>
<dbReference type="SUPFAM" id="SSF69318">
    <property type="entry name" value="Integrin alpha N-terminal domain"/>
    <property type="match status" value="1"/>
</dbReference>
<protein>
    <submittedName>
        <fullName evidence="2">Putative lipoprotein</fullName>
    </submittedName>
</protein>
<dbReference type="KEGG" id="tpi:TREPR_3675"/>
<dbReference type="InterPro" id="IPR028994">
    <property type="entry name" value="Integrin_alpha_N"/>
</dbReference>
<dbReference type="Proteomes" id="UP000009223">
    <property type="component" value="Chromosome"/>
</dbReference>
<organism evidence="2 3">
    <name type="scientific">Treponema primitia (strain ATCC BAA-887 / DSM 12427 / ZAS-2)</name>
    <dbReference type="NCBI Taxonomy" id="545694"/>
    <lineage>
        <taxon>Bacteria</taxon>
        <taxon>Pseudomonadati</taxon>
        <taxon>Spirochaetota</taxon>
        <taxon>Spirochaetia</taxon>
        <taxon>Spirochaetales</taxon>
        <taxon>Treponemataceae</taxon>
        <taxon>Treponema</taxon>
    </lineage>
</organism>